<dbReference type="Proteomes" id="UP000000753">
    <property type="component" value="Chromosome"/>
</dbReference>
<dbReference type="GO" id="GO:0005886">
    <property type="term" value="C:plasma membrane"/>
    <property type="evidence" value="ECO:0007669"/>
    <property type="project" value="TreeGrafter"/>
</dbReference>
<keyword evidence="5" id="KW-1185">Reference proteome</keyword>
<dbReference type="InterPro" id="IPR000160">
    <property type="entry name" value="GGDEF_dom"/>
</dbReference>
<dbReference type="FunFam" id="3.30.70.270:FF:000001">
    <property type="entry name" value="Diguanylate cyclase domain protein"/>
    <property type="match status" value="1"/>
</dbReference>
<dbReference type="EMBL" id="CP000472">
    <property type="protein sequence ID" value="ACJ29805.1"/>
    <property type="molecule type" value="Genomic_DNA"/>
</dbReference>
<evidence type="ECO:0000256" key="1">
    <source>
        <dbReference type="ARBA" id="ARBA00001946"/>
    </source>
</evidence>
<protein>
    <recommendedName>
        <fullName evidence="2">diguanylate cyclase</fullName>
        <ecNumber evidence="2">2.7.7.65</ecNumber>
    </recommendedName>
</protein>
<dbReference type="SMART" id="SM00267">
    <property type="entry name" value="GGDEF"/>
    <property type="match status" value="1"/>
</dbReference>
<evidence type="ECO:0000313" key="5">
    <source>
        <dbReference type="Proteomes" id="UP000000753"/>
    </source>
</evidence>
<proteinExistence type="predicted"/>
<sequence length="321" mass="36566">MLKHQIPTTPTNYALWYAYVGQSSPELNRQLDEVVNQYSTCPPSQGERLYQAYLSDPIELDVIELRQNLDAMVTDLSQSLKDTNVDANQFQSKINSNVERLNKIENEGFSIDEVLSLVKNLVSDAADIKNSTLHFTEQLAHAQSEINQLKVQLKKSEHDMHYDALTGALNRRAFNKDIKGLVEQNPQGLCLIITDIDHFKLFNDTYGHQLGDQVLKAVARRLGESCHEGSKLYRFGGEEFALLVPKSQLGRARQLAESMRRSLEKLVLKDKRKDQRVDNVRASFGVAQYQDKDSDSTLIERADKQLYEAKRLGRNRVMPIT</sequence>
<dbReference type="InterPro" id="IPR050469">
    <property type="entry name" value="Diguanylate_Cyclase"/>
</dbReference>
<gene>
    <name evidence="4" type="ordered locus">swp_3090</name>
</gene>
<dbReference type="STRING" id="225849.swp_3090"/>
<dbReference type="InterPro" id="IPR043128">
    <property type="entry name" value="Rev_trsase/Diguanyl_cyclase"/>
</dbReference>
<dbReference type="PANTHER" id="PTHR45138">
    <property type="entry name" value="REGULATORY COMPONENTS OF SENSORY TRANSDUCTION SYSTEM"/>
    <property type="match status" value="1"/>
</dbReference>
<dbReference type="PROSITE" id="PS50887">
    <property type="entry name" value="GGDEF"/>
    <property type="match status" value="1"/>
</dbReference>
<dbReference type="EC" id="2.7.7.65" evidence="2"/>
<dbReference type="CDD" id="cd01949">
    <property type="entry name" value="GGDEF"/>
    <property type="match status" value="1"/>
</dbReference>
<dbReference type="GO" id="GO:0052621">
    <property type="term" value="F:diguanylate cyclase activity"/>
    <property type="evidence" value="ECO:0007669"/>
    <property type="project" value="UniProtKB-EC"/>
</dbReference>
<dbReference type="KEGG" id="swp:swp_3090"/>
<comment type="cofactor">
    <cofactor evidence="1">
        <name>Mg(2+)</name>
        <dbReference type="ChEBI" id="CHEBI:18420"/>
    </cofactor>
</comment>
<dbReference type="GO" id="GO:0043709">
    <property type="term" value="P:cell adhesion involved in single-species biofilm formation"/>
    <property type="evidence" value="ECO:0007669"/>
    <property type="project" value="TreeGrafter"/>
</dbReference>
<name>B8CPU2_SHEPW</name>
<dbReference type="AlphaFoldDB" id="B8CPU2"/>
<evidence type="ECO:0000313" key="4">
    <source>
        <dbReference type="EMBL" id="ACJ29805.1"/>
    </source>
</evidence>
<organism evidence="4 5">
    <name type="scientific">Shewanella piezotolerans (strain WP3 / JCM 13877)</name>
    <dbReference type="NCBI Taxonomy" id="225849"/>
    <lineage>
        <taxon>Bacteria</taxon>
        <taxon>Pseudomonadati</taxon>
        <taxon>Pseudomonadota</taxon>
        <taxon>Gammaproteobacteria</taxon>
        <taxon>Alteromonadales</taxon>
        <taxon>Shewanellaceae</taxon>
        <taxon>Shewanella</taxon>
    </lineage>
</organism>
<dbReference type="Pfam" id="PF00990">
    <property type="entry name" value="GGDEF"/>
    <property type="match status" value="1"/>
</dbReference>
<accession>B8CPU2</accession>
<dbReference type="InterPro" id="IPR029787">
    <property type="entry name" value="Nucleotide_cyclase"/>
</dbReference>
<dbReference type="NCBIfam" id="TIGR00254">
    <property type="entry name" value="GGDEF"/>
    <property type="match status" value="1"/>
</dbReference>
<dbReference type="GO" id="GO:1902201">
    <property type="term" value="P:negative regulation of bacterial-type flagellum-dependent cell motility"/>
    <property type="evidence" value="ECO:0007669"/>
    <property type="project" value="TreeGrafter"/>
</dbReference>
<dbReference type="PANTHER" id="PTHR45138:SF2">
    <property type="entry name" value="DIGUANYLATE CYCLASE VDCA"/>
    <property type="match status" value="1"/>
</dbReference>
<dbReference type="eggNOG" id="COG2199">
    <property type="taxonomic scope" value="Bacteria"/>
</dbReference>
<dbReference type="HOGENOM" id="CLU_000445_11_5_6"/>
<reference evidence="4 5" key="1">
    <citation type="journal article" date="2008" name="PLoS ONE">
        <title>Environmental adaptation: genomic analysis of the piezotolerant and psychrotolerant deep-sea iron reducing bacterium Shewanella piezotolerans WP3.</title>
        <authorList>
            <person name="Wang F."/>
            <person name="Wang J."/>
            <person name="Jian H."/>
            <person name="Zhang B."/>
            <person name="Li S."/>
            <person name="Wang F."/>
            <person name="Zeng X."/>
            <person name="Gao L."/>
            <person name="Bartlett D.H."/>
            <person name="Yu J."/>
            <person name="Hu S."/>
            <person name="Xiao X."/>
        </authorList>
    </citation>
    <scope>NUCLEOTIDE SEQUENCE [LARGE SCALE GENOMIC DNA]</scope>
    <source>
        <strain evidence="5">WP3 / JCM 13877</strain>
    </source>
</reference>
<dbReference type="SUPFAM" id="SSF55073">
    <property type="entry name" value="Nucleotide cyclase"/>
    <property type="match status" value="1"/>
</dbReference>
<evidence type="ECO:0000259" key="3">
    <source>
        <dbReference type="PROSITE" id="PS50887"/>
    </source>
</evidence>
<evidence type="ECO:0000256" key="2">
    <source>
        <dbReference type="ARBA" id="ARBA00012528"/>
    </source>
</evidence>
<dbReference type="Gene3D" id="3.30.70.270">
    <property type="match status" value="1"/>
</dbReference>
<feature type="domain" description="GGDEF" evidence="3">
    <location>
        <begin position="187"/>
        <end position="321"/>
    </location>
</feature>